<dbReference type="EMBL" id="BMJB01000001">
    <property type="protein sequence ID" value="GGA62928.1"/>
    <property type="molecule type" value="Genomic_DNA"/>
</dbReference>
<dbReference type="CDD" id="cd01830">
    <property type="entry name" value="XynE_like"/>
    <property type="match status" value="1"/>
</dbReference>
<dbReference type="AlphaFoldDB" id="A0A916RQA5"/>
<evidence type="ECO:0000259" key="2">
    <source>
        <dbReference type="Pfam" id="PF13472"/>
    </source>
</evidence>
<dbReference type="PANTHER" id="PTHR43784">
    <property type="entry name" value="GDSL-LIKE LIPASE/ACYLHYDROLASE, PUTATIVE (AFU_ORTHOLOGUE AFUA_2G00820)-RELATED"/>
    <property type="match status" value="1"/>
</dbReference>
<proteinExistence type="predicted"/>
<sequence>MGTWATPPVHADTHRSFYQQTLRQIVHTSIGGTQARIRISNLFGSRPLHIEDVHLARWTRGTSIILANTDRLALFNGQPSVTIPPGASAVSDPVTITLPALSDVAISMYLPDHTGPATCNPDAHQTSYIAVGDVSGDTTLKNAATTGSWYYITNLDIQADSWRGALVTLGASITNGYKSTDNANLRWPDILAQRLLGAGLRIGVLNEGISGNRLLTYGAGESAEARFDRDVLAQPGVRWVIFSDDPINDLGSTRPIPKADQLIAGMQQLIDMAHRHHIQFLCSTLTPYQGANYWTPAGETAREEVNAFLRSKTSGCDAVMDQDLATHDPAHPTQYLPAYDSGDHLHPNDAGMQAIANAVDPSIFTQRKSH</sequence>
<accession>A0A916RQA5</accession>
<reference evidence="3" key="1">
    <citation type="journal article" date="2014" name="Int. J. Syst. Evol. Microbiol.">
        <title>Complete genome sequence of Corynebacterium casei LMG S-19264T (=DSM 44701T), isolated from a smear-ripened cheese.</title>
        <authorList>
            <consortium name="US DOE Joint Genome Institute (JGI-PGF)"/>
            <person name="Walter F."/>
            <person name="Albersmeier A."/>
            <person name="Kalinowski J."/>
            <person name="Ruckert C."/>
        </authorList>
    </citation>
    <scope>NUCLEOTIDE SEQUENCE</scope>
    <source>
        <strain evidence="3">CGMCC 1.15447</strain>
    </source>
</reference>
<dbReference type="GO" id="GO:0016788">
    <property type="term" value="F:hydrolase activity, acting on ester bonds"/>
    <property type="evidence" value="ECO:0007669"/>
    <property type="project" value="UniProtKB-ARBA"/>
</dbReference>
<evidence type="ECO:0000313" key="3">
    <source>
        <dbReference type="EMBL" id="GGA62928.1"/>
    </source>
</evidence>
<dbReference type="Pfam" id="PF13472">
    <property type="entry name" value="Lipase_GDSL_2"/>
    <property type="match status" value="1"/>
</dbReference>
<gene>
    <name evidence="3" type="ORF">GCM10011507_13170</name>
</gene>
<reference evidence="3" key="2">
    <citation type="submission" date="2020-09" db="EMBL/GenBank/DDBJ databases">
        <authorList>
            <person name="Sun Q."/>
            <person name="Zhou Y."/>
        </authorList>
    </citation>
    <scope>NUCLEOTIDE SEQUENCE</scope>
    <source>
        <strain evidence="3">CGMCC 1.15447</strain>
    </source>
</reference>
<evidence type="ECO:0000256" key="1">
    <source>
        <dbReference type="SAM" id="MobiDB-lite"/>
    </source>
</evidence>
<dbReference type="InterPro" id="IPR053140">
    <property type="entry name" value="GDSL_Rv0518-like"/>
</dbReference>
<dbReference type="Gene3D" id="3.40.50.1110">
    <property type="entry name" value="SGNH hydrolase"/>
    <property type="match status" value="1"/>
</dbReference>
<organism evidence="3 4">
    <name type="scientific">Edaphobacter acidisoli</name>
    <dbReference type="NCBI Taxonomy" id="2040573"/>
    <lineage>
        <taxon>Bacteria</taxon>
        <taxon>Pseudomonadati</taxon>
        <taxon>Acidobacteriota</taxon>
        <taxon>Terriglobia</taxon>
        <taxon>Terriglobales</taxon>
        <taxon>Acidobacteriaceae</taxon>
        <taxon>Edaphobacter</taxon>
    </lineage>
</organism>
<comment type="caution">
    <text evidence="3">The sequence shown here is derived from an EMBL/GenBank/DDBJ whole genome shotgun (WGS) entry which is preliminary data.</text>
</comment>
<feature type="region of interest" description="Disordered" evidence="1">
    <location>
        <begin position="327"/>
        <end position="348"/>
    </location>
</feature>
<dbReference type="PANTHER" id="PTHR43784:SF2">
    <property type="entry name" value="GDSL-LIKE LIPASE_ACYLHYDROLASE, PUTATIVE (AFU_ORTHOLOGUE AFUA_2G00820)-RELATED"/>
    <property type="match status" value="1"/>
</dbReference>
<keyword evidence="4" id="KW-1185">Reference proteome</keyword>
<dbReference type="InterPro" id="IPR036514">
    <property type="entry name" value="SGNH_hydro_sf"/>
</dbReference>
<dbReference type="InterPro" id="IPR013830">
    <property type="entry name" value="SGNH_hydro"/>
</dbReference>
<name>A0A916RQA5_9BACT</name>
<dbReference type="SUPFAM" id="SSF52266">
    <property type="entry name" value="SGNH hydrolase"/>
    <property type="match status" value="1"/>
</dbReference>
<dbReference type="Proteomes" id="UP000648801">
    <property type="component" value="Unassembled WGS sequence"/>
</dbReference>
<protein>
    <submittedName>
        <fullName evidence="3">SGNH hydrolase</fullName>
    </submittedName>
</protein>
<evidence type="ECO:0000313" key="4">
    <source>
        <dbReference type="Proteomes" id="UP000648801"/>
    </source>
</evidence>
<keyword evidence="3" id="KW-0378">Hydrolase</keyword>
<feature type="domain" description="SGNH hydrolase-type esterase" evidence="2">
    <location>
        <begin position="169"/>
        <end position="354"/>
    </location>
</feature>